<keyword evidence="5 6" id="KW-0472">Membrane</keyword>
<name>A0A561SGN2_9ACTN</name>
<keyword evidence="8" id="KW-1185">Reference proteome</keyword>
<comment type="subcellular location">
    <subcellularLocation>
        <location evidence="1">Membrane</location>
        <topology evidence="1">Multi-pass membrane protein</topology>
    </subcellularLocation>
</comment>
<feature type="transmembrane region" description="Helical" evidence="6">
    <location>
        <begin position="97"/>
        <end position="116"/>
    </location>
</feature>
<evidence type="ECO:0000256" key="1">
    <source>
        <dbReference type="ARBA" id="ARBA00004141"/>
    </source>
</evidence>
<feature type="transmembrane region" description="Helical" evidence="6">
    <location>
        <begin position="336"/>
        <end position="358"/>
    </location>
</feature>
<dbReference type="PANTHER" id="PTHR30569:SF0">
    <property type="entry name" value="CYTOSINE PERMEASE"/>
    <property type="match status" value="1"/>
</dbReference>
<evidence type="ECO:0000256" key="2">
    <source>
        <dbReference type="ARBA" id="ARBA00008974"/>
    </source>
</evidence>
<evidence type="ECO:0000256" key="4">
    <source>
        <dbReference type="ARBA" id="ARBA00022989"/>
    </source>
</evidence>
<feature type="transmembrane region" description="Helical" evidence="6">
    <location>
        <begin position="56"/>
        <end position="77"/>
    </location>
</feature>
<feature type="transmembrane region" description="Helical" evidence="6">
    <location>
        <begin position="197"/>
        <end position="216"/>
    </location>
</feature>
<feature type="transmembrane region" description="Helical" evidence="6">
    <location>
        <begin position="128"/>
        <end position="150"/>
    </location>
</feature>
<evidence type="ECO:0000313" key="7">
    <source>
        <dbReference type="EMBL" id="TWF73993.1"/>
    </source>
</evidence>
<proteinExistence type="inferred from homology"/>
<feature type="transmembrane region" description="Helical" evidence="6">
    <location>
        <begin position="311"/>
        <end position="330"/>
    </location>
</feature>
<sequence>MDHLEIIADDYSTRRVPPSARRSWFGIAVQRFGQVSDLSQFLLGAMLGFGMTFWNAFWALTLGAIVFEVLAILTGIIGAHEGLNTSLLARWSGFGRIGSALLAVAISISLIGWFGIQTGISAVGLHQLMPALSTPAWAIIFGFFITLIVVRGFESMQWVANVTVPLFLVLVGWAVVSELSQHSLTRLMQQAPPGPEMSLVSGATVVAGSFVVGSVIAPDMTRYNRSVSDVVKQTLIGITLGEYAIGMVGVLLAHAVKSNDITAIIFTSVGWVGVLVIVLGTAKINDWNLYSSSLGFVNIADLLFGIRLHRGLVTVAVGTVGTMLAATGFLDRFVDFLTILSVAFPPVAGIMVAEYFVVKRWRPALEHSRSKGTLPDETPNWVPATLVIWLGSALIGYHVTIGMPALNSVTIAFVLYLLAGRLGLLVSIGATSAPDLAETNR</sequence>
<evidence type="ECO:0000313" key="8">
    <source>
        <dbReference type="Proteomes" id="UP000316603"/>
    </source>
</evidence>
<comment type="similarity">
    <text evidence="2">Belongs to the purine-cytosine permease (2.A.39) family.</text>
</comment>
<comment type="caution">
    <text evidence="7">The sequence shown here is derived from an EMBL/GenBank/DDBJ whole genome shotgun (WGS) entry which is preliminary data.</text>
</comment>
<dbReference type="RefSeq" id="WP_145872319.1">
    <property type="nucleotide sequence ID" value="NZ_BNCE01000028.1"/>
</dbReference>
<gene>
    <name evidence="7" type="ORF">FHX78_1225</name>
</gene>
<dbReference type="InterPro" id="IPR030191">
    <property type="entry name" value="CodB"/>
</dbReference>
<dbReference type="GO" id="GO:0015209">
    <property type="term" value="F:cytosine transmembrane transporter activity"/>
    <property type="evidence" value="ECO:0007669"/>
    <property type="project" value="InterPro"/>
</dbReference>
<dbReference type="Pfam" id="PF02133">
    <property type="entry name" value="Transp_cyt_pur"/>
    <property type="match status" value="1"/>
</dbReference>
<dbReference type="Proteomes" id="UP000316603">
    <property type="component" value="Unassembled WGS sequence"/>
</dbReference>
<dbReference type="CDD" id="cd11484">
    <property type="entry name" value="SLC-NCS1sbd_CobB-like"/>
    <property type="match status" value="1"/>
</dbReference>
<reference evidence="7 8" key="1">
    <citation type="submission" date="2019-06" db="EMBL/GenBank/DDBJ databases">
        <title>Sequencing the genomes of 1000 actinobacteria strains.</title>
        <authorList>
            <person name="Klenk H.-P."/>
        </authorList>
    </citation>
    <scope>NUCLEOTIDE SEQUENCE [LARGE SCALE GENOMIC DNA]</scope>
    <source>
        <strain evidence="7 8">DSM 41695</strain>
    </source>
</reference>
<feature type="transmembrane region" description="Helical" evidence="6">
    <location>
        <begin position="156"/>
        <end position="176"/>
    </location>
</feature>
<feature type="transmembrane region" description="Helical" evidence="6">
    <location>
        <begin position="263"/>
        <end position="281"/>
    </location>
</feature>
<feature type="transmembrane region" description="Helical" evidence="6">
    <location>
        <begin position="379"/>
        <end position="399"/>
    </location>
</feature>
<feature type="transmembrane region" description="Helical" evidence="6">
    <location>
        <begin position="236"/>
        <end position="256"/>
    </location>
</feature>
<evidence type="ECO:0000256" key="3">
    <source>
        <dbReference type="ARBA" id="ARBA00022692"/>
    </source>
</evidence>
<accession>A0A561SGN2</accession>
<evidence type="ECO:0000256" key="6">
    <source>
        <dbReference type="SAM" id="Phobius"/>
    </source>
</evidence>
<dbReference type="OrthoDB" id="3169878at2"/>
<dbReference type="PANTHER" id="PTHR30569">
    <property type="entry name" value="CYTOSINE TRANSPORTER CODB"/>
    <property type="match status" value="1"/>
</dbReference>
<dbReference type="Gene3D" id="1.10.4160.10">
    <property type="entry name" value="Hydantoin permease"/>
    <property type="match status" value="1"/>
</dbReference>
<protein>
    <submittedName>
        <fullName evidence="7">Cytosine permease</fullName>
    </submittedName>
</protein>
<dbReference type="InterPro" id="IPR001248">
    <property type="entry name" value="Pur-cyt_permease"/>
</dbReference>
<keyword evidence="4 6" id="KW-1133">Transmembrane helix</keyword>
<dbReference type="EMBL" id="VIWV01000002">
    <property type="protein sequence ID" value="TWF73993.1"/>
    <property type="molecule type" value="Genomic_DNA"/>
</dbReference>
<dbReference type="GO" id="GO:0005886">
    <property type="term" value="C:plasma membrane"/>
    <property type="evidence" value="ECO:0007669"/>
    <property type="project" value="TreeGrafter"/>
</dbReference>
<dbReference type="AlphaFoldDB" id="A0A561SGN2"/>
<organism evidence="7 8">
    <name type="scientific">Streptomyces capillispiralis</name>
    <dbReference type="NCBI Taxonomy" id="68182"/>
    <lineage>
        <taxon>Bacteria</taxon>
        <taxon>Bacillati</taxon>
        <taxon>Actinomycetota</taxon>
        <taxon>Actinomycetes</taxon>
        <taxon>Kitasatosporales</taxon>
        <taxon>Streptomycetaceae</taxon>
        <taxon>Streptomyces</taxon>
    </lineage>
</organism>
<evidence type="ECO:0000256" key="5">
    <source>
        <dbReference type="ARBA" id="ARBA00023136"/>
    </source>
</evidence>
<feature type="transmembrane region" description="Helical" evidence="6">
    <location>
        <begin position="411"/>
        <end position="433"/>
    </location>
</feature>
<keyword evidence="3 6" id="KW-0812">Transmembrane</keyword>